<keyword evidence="2" id="KW-1185">Reference proteome</keyword>
<accession>A0AA86T380</accession>
<gene>
    <name evidence="1" type="ORF">AYBTSS11_LOCUS20562</name>
</gene>
<name>A0AA86T380_9FABA</name>
<evidence type="ECO:0000313" key="2">
    <source>
        <dbReference type="Proteomes" id="UP001189624"/>
    </source>
</evidence>
<dbReference type="Gramene" id="rna-AYBTSS11_LOCUS20562">
    <property type="protein sequence ID" value="CAJ1964900.1"/>
    <property type="gene ID" value="gene-AYBTSS11_LOCUS20562"/>
</dbReference>
<dbReference type="Proteomes" id="UP001189624">
    <property type="component" value="Chromosome 6"/>
</dbReference>
<protein>
    <submittedName>
        <fullName evidence="1">Uncharacterized protein</fullName>
    </submittedName>
</protein>
<dbReference type="AlphaFoldDB" id="A0AA86T380"/>
<dbReference type="EMBL" id="OY731403">
    <property type="protein sequence ID" value="CAJ1964900.1"/>
    <property type="molecule type" value="Genomic_DNA"/>
</dbReference>
<evidence type="ECO:0000313" key="1">
    <source>
        <dbReference type="EMBL" id="CAJ1964900.1"/>
    </source>
</evidence>
<reference evidence="1" key="1">
    <citation type="submission" date="2023-10" db="EMBL/GenBank/DDBJ databases">
        <authorList>
            <person name="Domelevo Entfellner J.-B."/>
        </authorList>
    </citation>
    <scope>NUCLEOTIDE SEQUENCE</scope>
</reference>
<sequence>MVCLRYSPDSTILKGTARVTGTTKIRGKGTEVTSVSQPGMIRTVEVVVWRLAAIRDGQG</sequence>
<proteinExistence type="predicted"/>
<organism evidence="1 2">
    <name type="scientific">Sphenostylis stenocarpa</name>
    <dbReference type="NCBI Taxonomy" id="92480"/>
    <lineage>
        <taxon>Eukaryota</taxon>
        <taxon>Viridiplantae</taxon>
        <taxon>Streptophyta</taxon>
        <taxon>Embryophyta</taxon>
        <taxon>Tracheophyta</taxon>
        <taxon>Spermatophyta</taxon>
        <taxon>Magnoliopsida</taxon>
        <taxon>eudicotyledons</taxon>
        <taxon>Gunneridae</taxon>
        <taxon>Pentapetalae</taxon>
        <taxon>rosids</taxon>
        <taxon>fabids</taxon>
        <taxon>Fabales</taxon>
        <taxon>Fabaceae</taxon>
        <taxon>Papilionoideae</taxon>
        <taxon>50 kb inversion clade</taxon>
        <taxon>NPAAA clade</taxon>
        <taxon>indigoferoid/millettioid clade</taxon>
        <taxon>Phaseoleae</taxon>
        <taxon>Sphenostylis</taxon>
    </lineage>
</organism>